<dbReference type="SUPFAM" id="SSF48403">
    <property type="entry name" value="Ankyrin repeat"/>
    <property type="match status" value="1"/>
</dbReference>
<name>A0A5C4T119_9BACL</name>
<dbReference type="OrthoDB" id="384737at2"/>
<comment type="caution">
    <text evidence="1">The sequence shown here is derived from an EMBL/GenBank/DDBJ whole genome shotgun (WGS) entry which is preliminary data.</text>
</comment>
<gene>
    <name evidence="1" type="ORF">FE784_33240</name>
</gene>
<accession>A0A5C4T119</accession>
<keyword evidence="2" id="KW-1185">Reference proteome</keyword>
<dbReference type="InterPro" id="IPR036770">
    <property type="entry name" value="Ankyrin_rpt-contain_sf"/>
</dbReference>
<organism evidence="1 2">
    <name type="scientific">Paenibacillus hemerocallicola</name>
    <dbReference type="NCBI Taxonomy" id="1172614"/>
    <lineage>
        <taxon>Bacteria</taxon>
        <taxon>Bacillati</taxon>
        <taxon>Bacillota</taxon>
        <taxon>Bacilli</taxon>
        <taxon>Bacillales</taxon>
        <taxon>Paenibacillaceae</taxon>
        <taxon>Paenibacillus</taxon>
    </lineage>
</organism>
<protein>
    <submittedName>
        <fullName evidence="1">Ankyrin repeat domain-containing protein</fullName>
    </submittedName>
</protein>
<dbReference type="Gene3D" id="1.25.40.20">
    <property type="entry name" value="Ankyrin repeat-containing domain"/>
    <property type="match status" value="1"/>
</dbReference>
<dbReference type="EMBL" id="VDCQ01000069">
    <property type="protein sequence ID" value="TNJ61927.1"/>
    <property type="molecule type" value="Genomic_DNA"/>
</dbReference>
<reference evidence="1 2" key="1">
    <citation type="submission" date="2019-05" db="EMBL/GenBank/DDBJ databases">
        <title>We sequenced the genome of Paenibacillus hemerocallicola KCTC 33185 for further insight into its adaptation and study the phylogeny of Paenibacillus.</title>
        <authorList>
            <person name="Narsing Rao M.P."/>
        </authorList>
    </citation>
    <scope>NUCLEOTIDE SEQUENCE [LARGE SCALE GENOMIC DNA]</scope>
    <source>
        <strain evidence="1 2">KCTC 33185</strain>
    </source>
</reference>
<evidence type="ECO:0000313" key="1">
    <source>
        <dbReference type="EMBL" id="TNJ61927.1"/>
    </source>
</evidence>
<proteinExistence type="predicted"/>
<dbReference type="Proteomes" id="UP000307943">
    <property type="component" value="Unassembled WGS sequence"/>
</dbReference>
<dbReference type="RefSeq" id="WP_139606561.1">
    <property type="nucleotide sequence ID" value="NZ_VDCQ01000069.1"/>
</dbReference>
<dbReference type="AlphaFoldDB" id="A0A5C4T119"/>
<sequence>MSGSLNAPLVKDFVYNAHGDLDKVKEMLEREPGLVNASWDWGNGDWETALGAAAHVGRRDIALYLLDKGARIDVFAAAMLGRLEIVKAIVQDDPAVVHSRGPHTIPLIAHAKAGGEQASEVVRFLEAYQS</sequence>
<evidence type="ECO:0000313" key="2">
    <source>
        <dbReference type="Proteomes" id="UP000307943"/>
    </source>
</evidence>